<dbReference type="GO" id="GO:0005524">
    <property type="term" value="F:ATP binding"/>
    <property type="evidence" value="ECO:0007669"/>
    <property type="project" value="UniProtKB-KW"/>
</dbReference>
<dbReference type="Gene3D" id="3.30.565.10">
    <property type="entry name" value="Histidine kinase-like ATPase, C-terminal domain"/>
    <property type="match status" value="2"/>
</dbReference>
<dbReference type="RefSeq" id="WP_084119229.1">
    <property type="nucleotide sequence ID" value="NZ_LT838813.1"/>
</dbReference>
<dbReference type="CDD" id="cd00075">
    <property type="entry name" value="HATPase"/>
    <property type="match status" value="1"/>
</dbReference>
<dbReference type="AlphaFoldDB" id="A0A1W2H0G4"/>
<feature type="domain" description="Histidine kinase" evidence="10">
    <location>
        <begin position="466"/>
        <end position="689"/>
    </location>
</feature>
<organism evidence="11 12">
    <name type="scientific">Aquiflexum balticum DSM 16537</name>
    <dbReference type="NCBI Taxonomy" id="758820"/>
    <lineage>
        <taxon>Bacteria</taxon>
        <taxon>Pseudomonadati</taxon>
        <taxon>Bacteroidota</taxon>
        <taxon>Cytophagia</taxon>
        <taxon>Cytophagales</taxon>
        <taxon>Cyclobacteriaceae</taxon>
        <taxon>Aquiflexum</taxon>
    </lineage>
</organism>
<keyword evidence="5" id="KW-0547">Nucleotide-binding</keyword>
<evidence type="ECO:0000256" key="5">
    <source>
        <dbReference type="ARBA" id="ARBA00022741"/>
    </source>
</evidence>
<proteinExistence type="predicted"/>
<dbReference type="PRINTS" id="PR00344">
    <property type="entry name" value="BCTRLSENSOR"/>
</dbReference>
<dbReference type="SUPFAM" id="SSF55874">
    <property type="entry name" value="ATPase domain of HSP90 chaperone/DNA topoisomerase II/histidine kinase"/>
    <property type="match status" value="2"/>
</dbReference>
<dbReference type="InterPro" id="IPR004358">
    <property type="entry name" value="Sig_transdc_His_kin-like_C"/>
</dbReference>
<dbReference type="InterPro" id="IPR036890">
    <property type="entry name" value="HATPase_C_sf"/>
</dbReference>
<dbReference type="PROSITE" id="PS50109">
    <property type="entry name" value="HIS_KIN"/>
    <property type="match status" value="1"/>
</dbReference>
<dbReference type="InterPro" id="IPR003594">
    <property type="entry name" value="HATPase_dom"/>
</dbReference>
<evidence type="ECO:0000256" key="4">
    <source>
        <dbReference type="ARBA" id="ARBA00022679"/>
    </source>
</evidence>
<dbReference type="PANTHER" id="PTHR43065">
    <property type="entry name" value="SENSOR HISTIDINE KINASE"/>
    <property type="match status" value="1"/>
</dbReference>
<keyword evidence="7" id="KW-0067">ATP-binding</keyword>
<reference evidence="12" key="1">
    <citation type="submission" date="2017-04" db="EMBL/GenBank/DDBJ databases">
        <authorList>
            <person name="Varghese N."/>
            <person name="Submissions S."/>
        </authorList>
    </citation>
    <scope>NUCLEOTIDE SEQUENCE [LARGE SCALE GENOMIC DNA]</scope>
    <source>
        <strain evidence="12">DSM 16537</strain>
    </source>
</reference>
<name>A0A1W2H0G4_9BACT</name>
<gene>
    <name evidence="11" type="ORF">SAMN00777080_0975</name>
</gene>
<protein>
    <recommendedName>
        <fullName evidence="2">histidine kinase</fullName>
        <ecNumber evidence="2">2.7.13.3</ecNumber>
    </recommendedName>
</protein>
<keyword evidence="8" id="KW-0902">Two-component regulatory system</keyword>
<dbReference type="SMART" id="SM00387">
    <property type="entry name" value="HATPase_c"/>
    <property type="match status" value="1"/>
</dbReference>
<evidence type="ECO:0000256" key="6">
    <source>
        <dbReference type="ARBA" id="ARBA00022777"/>
    </source>
</evidence>
<dbReference type="EC" id="2.7.13.3" evidence="2"/>
<comment type="catalytic activity">
    <reaction evidence="1">
        <text>ATP + protein L-histidine = ADP + protein N-phospho-L-histidine.</text>
        <dbReference type="EC" id="2.7.13.3"/>
    </reaction>
</comment>
<dbReference type="STRING" id="758820.SAMN00777080_0975"/>
<dbReference type="EMBL" id="LT838813">
    <property type="protein sequence ID" value="SMD42425.1"/>
    <property type="molecule type" value="Genomic_DNA"/>
</dbReference>
<dbReference type="Pfam" id="PF13589">
    <property type="entry name" value="HATPase_c_3"/>
    <property type="match status" value="1"/>
</dbReference>
<keyword evidence="6 11" id="KW-0418">Kinase</keyword>
<evidence type="ECO:0000256" key="1">
    <source>
        <dbReference type="ARBA" id="ARBA00000085"/>
    </source>
</evidence>
<evidence type="ECO:0000313" key="11">
    <source>
        <dbReference type="EMBL" id="SMD42425.1"/>
    </source>
</evidence>
<feature type="coiled-coil region" evidence="9">
    <location>
        <begin position="393"/>
        <end position="447"/>
    </location>
</feature>
<keyword evidence="3" id="KW-0597">Phosphoprotein</keyword>
<evidence type="ECO:0000259" key="10">
    <source>
        <dbReference type="PROSITE" id="PS50109"/>
    </source>
</evidence>
<evidence type="ECO:0000256" key="3">
    <source>
        <dbReference type="ARBA" id="ARBA00022553"/>
    </source>
</evidence>
<dbReference type="GO" id="GO:0000160">
    <property type="term" value="P:phosphorelay signal transduction system"/>
    <property type="evidence" value="ECO:0007669"/>
    <property type="project" value="UniProtKB-KW"/>
</dbReference>
<dbReference type="Pfam" id="PF02518">
    <property type="entry name" value="HATPase_c"/>
    <property type="match status" value="1"/>
</dbReference>
<evidence type="ECO:0000256" key="9">
    <source>
        <dbReference type="SAM" id="Coils"/>
    </source>
</evidence>
<keyword evidence="9" id="KW-0175">Coiled coil</keyword>
<dbReference type="Proteomes" id="UP000192333">
    <property type="component" value="Chromosome I"/>
</dbReference>
<dbReference type="InterPro" id="IPR005467">
    <property type="entry name" value="His_kinase_dom"/>
</dbReference>
<dbReference type="GO" id="GO:0004673">
    <property type="term" value="F:protein histidine kinase activity"/>
    <property type="evidence" value="ECO:0007669"/>
    <property type="project" value="UniProtKB-EC"/>
</dbReference>
<keyword evidence="12" id="KW-1185">Reference proteome</keyword>
<evidence type="ECO:0000313" key="12">
    <source>
        <dbReference type="Proteomes" id="UP000192333"/>
    </source>
</evidence>
<dbReference type="PANTHER" id="PTHR43065:SF10">
    <property type="entry name" value="PEROXIDE STRESS-ACTIVATED HISTIDINE KINASE MAK3"/>
    <property type="match status" value="1"/>
</dbReference>
<keyword evidence="4" id="KW-0808">Transferase</keyword>
<evidence type="ECO:0000256" key="8">
    <source>
        <dbReference type="ARBA" id="ARBA00023012"/>
    </source>
</evidence>
<sequence length="698" mass="79580">MEIKFSVDAGIVNRLGKELVGRAETAVSELVKNSYDADATIVTLKFVDSDNFGGKLILLDNGAGMTKNQLINGFMRLSSTEKVHNPKSPKFNRIRAGRKGIGRFATQRLGAKLTIKTKSHDDIKGYKLEINWDDYESDKELGNISNQLTEVDLEFDSGTELVISELREAWLEPQIKRVFRYISDLLQPSSLSDLSRMNLIGLEENKNAFNVYFYKIKDGLSEVIIDQSKMYFDHALGVFEGYVIDGKGICEVRSERFQVNDIIEIEGDFSTLKEIHFKAYYFIYNYRWYKSILPKVDFNFIANLSESHSGIKLYRNGFRVLPYGEKGNDWLKIDKSSVKTSQNAYVPFNNNNFFGFVEIFDSEGKDFEETSSREGLVENLSFEQLSVFLNRSLKSAAQRVNSARIALIEKEEKDGINLNETPIKERLEEFETNDEKLKDLIEDTLSELEEIEMLRVLASVGLIIGEFTHEIRQFVPSFNGNINYLSSLFSNNNEIQEILEDLKKSFLSFRSYTTYLDATIAQNVLREKEPLNLIKKIRDFIVVVSKDSASKNIELLFDFFGFDLYTIPMHPSELTSILYNLLTNSRKAINRANVKDGRIKIVLEKIENSLVIDFMDNGDGIPPENYDKIFNAFFTTSTSISEDFHSVSGTGLGLKIVKDILNGYSGNIVIYEPEAGFNTNFRITMPSASEKILKKYGL</sequence>
<accession>A0A1W2H0G4</accession>
<dbReference type="OrthoDB" id="9816482at2"/>
<evidence type="ECO:0000256" key="2">
    <source>
        <dbReference type="ARBA" id="ARBA00012438"/>
    </source>
</evidence>
<evidence type="ECO:0000256" key="7">
    <source>
        <dbReference type="ARBA" id="ARBA00022840"/>
    </source>
</evidence>